<name>A0AC34R0Z9_9BILA</name>
<evidence type="ECO:0000313" key="2">
    <source>
        <dbReference type="WBParaSite" id="JU765_v2.g239.t1"/>
    </source>
</evidence>
<reference evidence="2" key="1">
    <citation type="submission" date="2022-11" db="UniProtKB">
        <authorList>
            <consortium name="WormBaseParasite"/>
        </authorList>
    </citation>
    <scope>IDENTIFICATION</scope>
</reference>
<dbReference type="Proteomes" id="UP000887576">
    <property type="component" value="Unplaced"/>
</dbReference>
<proteinExistence type="predicted"/>
<evidence type="ECO:0000313" key="1">
    <source>
        <dbReference type="Proteomes" id="UP000887576"/>
    </source>
</evidence>
<accession>A0AC34R0Z9</accession>
<sequence>MSWFRSNLVASGPLRSARSYVPSDANGSDASNMMTDLVLSDIQKAINDFEKKKEDERQKALKELKQPDYSWLMDWKLKAKKTLSFKESSEIETLCSKLKPHEWKEVITAWRTSTTNAESRDEIVEAFKNCATEIINSRIERELEMIRESDEPPQQLTSSPPVAELSVLNLNFPGTTLSEVNIRRYNDPSDMV</sequence>
<dbReference type="WBParaSite" id="JU765_v2.g239.t1">
    <property type="protein sequence ID" value="JU765_v2.g239.t1"/>
    <property type="gene ID" value="JU765_v2.g239"/>
</dbReference>
<organism evidence="1 2">
    <name type="scientific">Panagrolaimus sp. JU765</name>
    <dbReference type="NCBI Taxonomy" id="591449"/>
    <lineage>
        <taxon>Eukaryota</taxon>
        <taxon>Metazoa</taxon>
        <taxon>Ecdysozoa</taxon>
        <taxon>Nematoda</taxon>
        <taxon>Chromadorea</taxon>
        <taxon>Rhabditida</taxon>
        <taxon>Tylenchina</taxon>
        <taxon>Panagrolaimomorpha</taxon>
        <taxon>Panagrolaimoidea</taxon>
        <taxon>Panagrolaimidae</taxon>
        <taxon>Panagrolaimus</taxon>
    </lineage>
</organism>
<protein>
    <submittedName>
        <fullName evidence="2">Uncharacterized protein</fullName>
    </submittedName>
</protein>